<comment type="caution">
    <text evidence="1">The sequence shown here is derived from an EMBL/GenBank/DDBJ whole genome shotgun (WGS) entry which is preliminary data.</text>
</comment>
<proteinExistence type="predicted"/>
<evidence type="ECO:0000313" key="1">
    <source>
        <dbReference type="EMBL" id="RIE01044.1"/>
    </source>
</evidence>
<dbReference type="EMBL" id="QXJM01000040">
    <property type="protein sequence ID" value="RIE01044.1"/>
    <property type="molecule type" value="Genomic_DNA"/>
</dbReference>
<dbReference type="Proteomes" id="UP000266340">
    <property type="component" value="Unassembled WGS sequence"/>
</dbReference>
<accession>A0A398CPZ8</accession>
<evidence type="ECO:0008006" key="3">
    <source>
        <dbReference type="Google" id="ProtNLM"/>
    </source>
</evidence>
<dbReference type="RefSeq" id="WP_119151310.1">
    <property type="nucleotide sequence ID" value="NZ_JBHSOV010000014.1"/>
</dbReference>
<organism evidence="1 2">
    <name type="scientific">Cohnella faecalis</name>
    <dbReference type="NCBI Taxonomy" id="2315694"/>
    <lineage>
        <taxon>Bacteria</taxon>
        <taxon>Bacillati</taxon>
        <taxon>Bacillota</taxon>
        <taxon>Bacilli</taxon>
        <taxon>Bacillales</taxon>
        <taxon>Paenibacillaceae</taxon>
        <taxon>Cohnella</taxon>
    </lineage>
</organism>
<evidence type="ECO:0000313" key="2">
    <source>
        <dbReference type="Proteomes" id="UP000266340"/>
    </source>
</evidence>
<keyword evidence="2" id="KW-1185">Reference proteome</keyword>
<dbReference type="PROSITE" id="PS51257">
    <property type="entry name" value="PROKAR_LIPOPROTEIN"/>
    <property type="match status" value="1"/>
</dbReference>
<gene>
    <name evidence="1" type="ORF">D3H35_21635</name>
</gene>
<dbReference type="AlphaFoldDB" id="A0A398CPZ8"/>
<protein>
    <recommendedName>
        <fullName evidence="3">Sporulation protein</fullName>
    </recommendedName>
</protein>
<dbReference type="OrthoDB" id="2679017at2"/>
<sequence>MFDQQRRRKARTAAVLILTLTIGLLTGCGVNKNTNTATEDGVKTQSYGDDGYLGMTNSHTKIPGRHMALNYKNDANMMAQSIRNLPGVAGTNVTFSGSDAYVTVKLAPSLADRDVPALERQAASVLRFNFPRYNIHVKSLRQGK</sequence>
<reference evidence="1 2" key="1">
    <citation type="submission" date="2018-09" db="EMBL/GenBank/DDBJ databases">
        <title>Cohnella cavernae sp. nov., isolated from a karst cave.</title>
        <authorList>
            <person name="Zhu H."/>
        </authorList>
    </citation>
    <scope>NUCLEOTIDE SEQUENCE [LARGE SCALE GENOMIC DNA]</scope>
    <source>
        <strain evidence="1 2">K2E09-144</strain>
    </source>
</reference>
<name>A0A398CPZ8_9BACL</name>